<evidence type="ECO:0000256" key="1">
    <source>
        <dbReference type="ARBA" id="ARBA00010454"/>
    </source>
</evidence>
<reference evidence="10" key="1">
    <citation type="submission" date="2022-08" db="EMBL/GenBank/DDBJ databases">
        <title>Novel sulphate-reducing endosymbionts in the free-living metamonad Anaeramoeba.</title>
        <authorList>
            <person name="Jerlstrom-Hultqvist J."/>
            <person name="Cepicka I."/>
            <person name="Gallot-Lavallee L."/>
            <person name="Salas-Leiva D."/>
            <person name="Curtis B.A."/>
            <person name="Zahonova K."/>
            <person name="Pipaliya S."/>
            <person name="Dacks J."/>
            <person name="Roger A.J."/>
        </authorList>
    </citation>
    <scope>NUCLEOTIDE SEQUENCE</scope>
    <source>
        <strain evidence="10">Busselton2</strain>
    </source>
</reference>
<dbReference type="Pfam" id="PF26148">
    <property type="entry name" value="VPS18_RING_C"/>
    <property type="match status" value="1"/>
</dbReference>
<dbReference type="PANTHER" id="PTHR23323:SF26">
    <property type="entry name" value="VACUOLAR PROTEIN SORTING-ASSOCIATED PROTEIN 18 HOMOLOG"/>
    <property type="match status" value="1"/>
</dbReference>
<dbReference type="GO" id="GO:0007032">
    <property type="term" value="P:endosome organization"/>
    <property type="evidence" value="ECO:0007669"/>
    <property type="project" value="TreeGrafter"/>
</dbReference>
<dbReference type="InterPro" id="IPR055358">
    <property type="entry name" value="CHCR"/>
</dbReference>
<name>A0AAV7Y9G5_9EUKA</name>
<dbReference type="GO" id="GO:0030897">
    <property type="term" value="C:HOPS complex"/>
    <property type="evidence" value="ECO:0007669"/>
    <property type="project" value="TreeGrafter"/>
</dbReference>
<dbReference type="GO" id="GO:0030674">
    <property type="term" value="F:protein-macromolecule adaptor activity"/>
    <property type="evidence" value="ECO:0007669"/>
    <property type="project" value="TreeGrafter"/>
</dbReference>
<dbReference type="AlphaFoldDB" id="A0AAV7Y9G5"/>
<keyword evidence="3" id="KW-0863">Zinc-finger</keyword>
<dbReference type="GO" id="GO:0048284">
    <property type="term" value="P:organelle fusion"/>
    <property type="evidence" value="ECO:0007669"/>
    <property type="project" value="TreeGrafter"/>
</dbReference>
<dbReference type="GO" id="GO:0006886">
    <property type="term" value="P:intracellular protein transport"/>
    <property type="evidence" value="ECO:0007669"/>
    <property type="project" value="UniProtKB-UniRule"/>
</dbReference>
<gene>
    <name evidence="10" type="ORF">M0812_29776</name>
</gene>
<proteinExistence type="inferred from homology"/>
<evidence type="ECO:0000259" key="9">
    <source>
        <dbReference type="Pfam" id="PF26148"/>
    </source>
</evidence>
<evidence type="ECO:0000256" key="2">
    <source>
        <dbReference type="ARBA" id="ARBA00022723"/>
    </source>
</evidence>
<comment type="caution">
    <text evidence="10">The sequence shown here is derived from an EMBL/GenBank/DDBJ whole genome shotgun (WGS) entry which is preliminary data.</text>
</comment>
<feature type="repeat" description="CHCR" evidence="7">
    <location>
        <begin position="603"/>
        <end position="757"/>
    </location>
</feature>
<evidence type="ECO:0000256" key="4">
    <source>
        <dbReference type="ARBA" id="ARBA00022833"/>
    </source>
</evidence>
<evidence type="ECO:0000259" key="8">
    <source>
        <dbReference type="Pfam" id="PF05131"/>
    </source>
</evidence>
<dbReference type="GO" id="GO:0007033">
    <property type="term" value="P:vacuole organization"/>
    <property type="evidence" value="ECO:0007669"/>
    <property type="project" value="TreeGrafter"/>
</dbReference>
<evidence type="ECO:0000256" key="3">
    <source>
        <dbReference type="ARBA" id="ARBA00022771"/>
    </source>
</evidence>
<keyword evidence="5" id="KW-0472">Membrane</keyword>
<dbReference type="SUPFAM" id="SSF57850">
    <property type="entry name" value="RING/U-box"/>
    <property type="match status" value="1"/>
</dbReference>
<feature type="domain" description="Pep3/Vps18 RING C-terminal" evidence="9">
    <location>
        <begin position="837"/>
        <end position="941"/>
    </location>
</feature>
<keyword evidence="4" id="KW-0862">Zinc</keyword>
<dbReference type="InterPro" id="IPR058919">
    <property type="entry name" value="Pep3/Vps18_RING_C"/>
</dbReference>
<dbReference type="SUPFAM" id="SSF50978">
    <property type="entry name" value="WD40 repeat-like"/>
    <property type="match status" value="1"/>
</dbReference>
<dbReference type="PROSITE" id="PS50236">
    <property type="entry name" value="CHCR"/>
    <property type="match status" value="1"/>
</dbReference>
<dbReference type="GO" id="GO:0006904">
    <property type="term" value="P:vesicle docking involved in exocytosis"/>
    <property type="evidence" value="ECO:0007669"/>
    <property type="project" value="TreeGrafter"/>
</dbReference>
<keyword evidence="2" id="KW-0479">Metal-binding</keyword>
<evidence type="ECO:0000256" key="6">
    <source>
        <dbReference type="ARBA" id="ARBA00029433"/>
    </source>
</evidence>
<dbReference type="InterPro" id="IPR007810">
    <property type="entry name" value="Pep3/Vps18_beta-prop"/>
</dbReference>
<dbReference type="EMBL" id="JANTQA010000075">
    <property type="protein sequence ID" value="KAJ3424143.1"/>
    <property type="molecule type" value="Genomic_DNA"/>
</dbReference>
<protein>
    <submittedName>
        <fullName evidence="10">Vacuolar protein sorting-associated protein 18</fullName>
    </submittedName>
</protein>
<dbReference type="Pfam" id="PF00637">
    <property type="entry name" value="Clathrin"/>
    <property type="match status" value="1"/>
</dbReference>
<dbReference type="Pfam" id="PF05131">
    <property type="entry name" value="Pep3_Vps18"/>
    <property type="match status" value="1"/>
</dbReference>
<comment type="subcellular location">
    <subcellularLocation>
        <location evidence="6">Endomembrane system</location>
        <topology evidence="6">Peripheral membrane protein</topology>
        <orientation evidence="6">Cytoplasmic side</orientation>
    </subcellularLocation>
</comment>
<dbReference type="PANTHER" id="PTHR23323">
    <property type="entry name" value="VACUOLAR PROTEIN SORTING-ASSOCIATED PROTEIN"/>
    <property type="match status" value="1"/>
</dbReference>
<organism evidence="10 11">
    <name type="scientific">Anaeramoeba flamelloides</name>
    <dbReference type="NCBI Taxonomy" id="1746091"/>
    <lineage>
        <taxon>Eukaryota</taxon>
        <taxon>Metamonada</taxon>
        <taxon>Anaeramoebidae</taxon>
        <taxon>Anaeramoeba</taxon>
    </lineage>
</organism>
<dbReference type="Proteomes" id="UP001146793">
    <property type="component" value="Unassembled WGS sequence"/>
</dbReference>
<sequence>MTSFIQDLYDEQEVLSQEEKSDSSEEEISQTVKIQKEIEKTPIFTLEKVKYRRPSDFVSVCVANNIMFLGCKNNLIIRINLGNSENLQDINFTNSTKPIIRKLFVDPTGRFLLISCRTGENFFYYHSKSSIKAPKISKLKGKIIGSVTWAKNNNDNKFRGLIGTTDGIIYDFQFRRNFTLKKLYNFSQNDRITGIYYQSIVANPKLMYVLVTTTNTLYQFVGGETVEQLFESYKNKKPSNLTLPGELKKSEFHLNKNKGYPNQFCWLTESGISFGNIIAKRNSKPGDNIIHEAKLVPYPKIPELMENEEIRNLPTPISIVRSDFHFLLIYPDRFVAISNLDHIFIMEKVVDRQLDGKLIGVIQDPTTGDLWLFSSKSLYSIVKHNEDRDVWKIYLNREQYEVALEYCKDDNIKGDKVLIEHGKALYRKKNYLQSANILGKTTLPFERTAVKFMDLPSREPLKYFLSSKLDTLEEKPTSESIMITTWLLELYLEDLNYLEENKMEEKFAKAQRGFHNFIKDKIKILNDQTTFELITSYDRMEEMVFYASLSKQFDRVISHHINQQDFENAIKVIRNNTLLDMIYKYSPILMFSAPLKTIHCWKQFQNIEPSKLLPSLMRYNSGRNHNDKKPNYAIEYLEYCVHVINNKEQTIHNYLLSLYIEYNYDDKLMRFLNPVNGIKYYDPRYGLRLCMQNGKKEGSVFLYSEMRMYKEAVKLALTFDENLAKINANKPTDLILKKKLWSKVAKHIAKRTGDPRKAIEFFKDSETLEFENILPMIPQFKCIDEFRDDIIKSLKKFNKQIDEIQLDMEEDRNSAELIRKDLNHIRKSSVLVRFDEQKCQICDRLILNNDYYIFPCNHSFHVGCLTKVVKEKFLSKALKRQLKLLSNVIKQEERQLYIQNNNIEQNINKKTILEINSKIEKARNHYDRIVASQCIECGNFSSKIVETSFFDYSNKKMINSWKL</sequence>
<dbReference type="InterPro" id="IPR000547">
    <property type="entry name" value="Clathrin_H-chain/VPS_repeat"/>
</dbReference>
<dbReference type="GO" id="GO:0005768">
    <property type="term" value="C:endosome"/>
    <property type="evidence" value="ECO:0007669"/>
    <property type="project" value="TreeGrafter"/>
</dbReference>
<dbReference type="GO" id="GO:0008270">
    <property type="term" value="F:zinc ion binding"/>
    <property type="evidence" value="ECO:0007669"/>
    <property type="project" value="UniProtKB-KW"/>
</dbReference>
<comment type="similarity">
    <text evidence="1">Belongs to the VPS18 family.</text>
</comment>
<evidence type="ECO:0000256" key="5">
    <source>
        <dbReference type="ARBA" id="ARBA00023136"/>
    </source>
</evidence>
<evidence type="ECO:0000256" key="7">
    <source>
        <dbReference type="PROSITE-ProRule" id="PRU01006"/>
    </source>
</evidence>
<evidence type="ECO:0000313" key="11">
    <source>
        <dbReference type="Proteomes" id="UP001146793"/>
    </source>
</evidence>
<accession>A0AAV7Y9G5</accession>
<evidence type="ECO:0000313" key="10">
    <source>
        <dbReference type="EMBL" id="KAJ3424143.1"/>
    </source>
</evidence>
<dbReference type="InterPro" id="IPR036322">
    <property type="entry name" value="WD40_repeat_dom_sf"/>
</dbReference>
<feature type="domain" description="Pep3/Vps18 beta-propeller" evidence="8">
    <location>
        <begin position="42"/>
        <end position="382"/>
    </location>
</feature>